<keyword evidence="11" id="KW-1185">Reference proteome</keyword>
<keyword evidence="5 6" id="KW-0472">Membrane</keyword>
<protein>
    <recommendedName>
        <fullName evidence="6">Protein HflK</fullName>
    </recommendedName>
</protein>
<organism evidence="10 11">
    <name type="scientific">Fulvimarina endophytica</name>
    <dbReference type="NCBI Taxonomy" id="2293836"/>
    <lineage>
        <taxon>Bacteria</taxon>
        <taxon>Pseudomonadati</taxon>
        <taxon>Pseudomonadota</taxon>
        <taxon>Alphaproteobacteria</taxon>
        <taxon>Hyphomicrobiales</taxon>
        <taxon>Aurantimonadaceae</taxon>
        <taxon>Fulvimarina</taxon>
    </lineage>
</organism>
<dbReference type="Pfam" id="PF01145">
    <property type="entry name" value="Band_7"/>
    <property type="match status" value="1"/>
</dbReference>
<dbReference type="OrthoDB" id="9779595at2"/>
<reference evidence="10 11" key="1">
    <citation type="submission" date="2018-08" db="EMBL/GenBank/DDBJ databases">
        <title>Fulvimarina sp. 85, whole genome shotgun sequence.</title>
        <authorList>
            <person name="Tuo L."/>
        </authorList>
    </citation>
    <scope>NUCLEOTIDE SEQUENCE [LARGE SCALE GENOMIC DNA]</scope>
    <source>
        <strain evidence="10 11">85</strain>
    </source>
</reference>
<dbReference type="GO" id="GO:0008233">
    <property type="term" value="F:peptidase activity"/>
    <property type="evidence" value="ECO:0007669"/>
    <property type="project" value="UniProtKB-KW"/>
</dbReference>
<dbReference type="SMART" id="SM00244">
    <property type="entry name" value="PHB"/>
    <property type="match status" value="1"/>
</dbReference>
<gene>
    <name evidence="10" type="primary">hflK</name>
    <name evidence="10" type="ORF">DYI37_15355</name>
</gene>
<dbReference type="AlphaFoldDB" id="A0A371X091"/>
<comment type="function">
    <text evidence="6">HflC and HflK could encode or regulate a protease.</text>
</comment>
<evidence type="ECO:0000313" key="11">
    <source>
        <dbReference type="Proteomes" id="UP000264310"/>
    </source>
</evidence>
<feature type="compositionally biased region" description="Gly residues" evidence="8">
    <location>
        <begin position="32"/>
        <end position="42"/>
    </location>
</feature>
<keyword evidence="7" id="KW-0175">Coiled coil</keyword>
<dbReference type="RefSeq" id="WP_116684139.1">
    <property type="nucleotide sequence ID" value="NZ_QURL01000006.1"/>
</dbReference>
<dbReference type="InterPro" id="IPR036013">
    <property type="entry name" value="Band_7/SPFH_dom_sf"/>
</dbReference>
<dbReference type="NCBIfam" id="TIGR01933">
    <property type="entry name" value="hflK"/>
    <property type="match status" value="1"/>
</dbReference>
<dbReference type="Gene3D" id="3.30.479.30">
    <property type="entry name" value="Band 7 domain"/>
    <property type="match status" value="1"/>
</dbReference>
<evidence type="ECO:0000256" key="5">
    <source>
        <dbReference type="ARBA" id="ARBA00023136"/>
    </source>
</evidence>
<dbReference type="PANTHER" id="PTHR43327">
    <property type="entry name" value="STOMATIN-LIKE PROTEIN 2, MITOCHONDRIAL"/>
    <property type="match status" value="1"/>
</dbReference>
<dbReference type="GO" id="GO:0016020">
    <property type="term" value="C:membrane"/>
    <property type="evidence" value="ECO:0007669"/>
    <property type="project" value="UniProtKB-SubCell"/>
</dbReference>
<feature type="domain" description="Band 7" evidence="9">
    <location>
        <begin position="92"/>
        <end position="260"/>
    </location>
</feature>
<accession>A0A371X091</accession>
<proteinExistence type="inferred from homology"/>
<evidence type="ECO:0000256" key="2">
    <source>
        <dbReference type="ARBA" id="ARBA00006971"/>
    </source>
</evidence>
<comment type="similarity">
    <text evidence="2 6">Belongs to the band 7/mec-2 family. HflK subfamily.</text>
</comment>
<feature type="region of interest" description="Disordered" evidence="8">
    <location>
        <begin position="371"/>
        <end position="420"/>
    </location>
</feature>
<dbReference type="EMBL" id="QURL01000006">
    <property type="protein sequence ID" value="RFC62615.1"/>
    <property type="molecule type" value="Genomic_DNA"/>
</dbReference>
<dbReference type="Proteomes" id="UP000264310">
    <property type="component" value="Unassembled WGS sequence"/>
</dbReference>
<evidence type="ECO:0000259" key="9">
    <source>
        <dbReference type="SMART" id="SM00244"/>
    </source>
</evidence>
<dbReference type="InterPro" id="IPR050710">
    <property type="entry name" value="Band7/mec-2_domain"/>
</dbReference>
<evidence type="ECO:0000256" key="7">
    <source>
        <dbReference type="SAM" id="Coils"/>
    </source>
</evidence>
<sequence length="420" mass="44087">MPWSNQTGNGGWKGSGGQGGGGPWGQRPQGPRPGGGGGGGNGPNNSPDLEDILRRGGDRLKRAMPGGGGGAAGGGAIALLVVAALGALWLYKSVYTVQPDEVGVEMLFGKPKQELAQPGLHFILWPIETVDTVPVVESQITLGSAQRGDNSGLMLSGDQNIVDVQFAVLYQIDEPANFLFNVQDPVAMVQQVSESAMREVVGRRPVQDVFRDDRAGIAEEVRGITQQTLNEYGAGIRVNAISIEDAAPPPQVADAFDEVQRAEQDEDRFIEEANRYRNNRVGQARGEAAQIREDAAAYKNRVVQEAEGEAQRFSAILREYETAPEVTRKRLFLETMENVLRDSNKIIMQEGAGGGQGVVPYLPLTELQRQSTGAGAGAGNNGNGNSGATGPLAQGSTLNLGGAGGTSARSNAGSNAGGQN</sequence>
<dbReference type="CDD" id="cd03404">
    <property type="entry name" value="SPFH_HflK"/>
    <property type="match status" value="1"/>
</dbReference>
<dbReference type="SUPFAM" id="SSF117892">
    <property type="entry name" value="Band 7/SPFH domain"/>
    <property type="match status" value="1"/>
</dbReference>
<keyword evidence="10" id="KW-0645">Protease</keyword>
<evidence type="ECO:0000256" key="8">
    <source>
        <dbReference type="SAM" id="MobiDB-lite"/>
    </source>
</evidence>
<feature type="region of interest" description="Disordered" evidence="8">
    <location>
        <begin position="1"/>
        <end position="52"/>
    </location>
</feature>
<keyword evidence="10" id="KW-0378">Hydrolase</keyword>
<evidence type="ECO:0000256" key="6">
    <source>
        <dbReference type="RuleBase" id="RU364113"/>
    </source>
</evidence>
<dbReference type="InterPro" id="IPR001107">
    <property type="entry name" value="Band_7"/>
</dbReference>
<comment type="caution">
    <text evidence="10">The sequence shown here is derived from an EMBL/GenBank/DDBJ whole genome shotgun (WGS) entry which is preliminary data.</text>
</comment>
<keyword evidence="4 6" id="KW-1133">Transmembrane helix</keyword>
<feature type="compositionally biased region" description="Gly residues" evidence="8">
    <location>
        <begin position="8"/>
        <end position="24"/>
    </location>
</feature>
<feature type="compositionally biased region" description="Gly residues" evidence="8">
    <location>
        <begin position="374"/>
        <end position="387"/>
    </location>
</feature>
<keyword evidence="3 6" id="KW-0812">Transmembrane</keyword>
<feature type="transmembrane region" description="Helical" evidence="6">
    <location>
        <begin position="69"/>
        <end position="91"/>
    </location>
</feature>
<dbReference type="InterPro" id="IPR010201">
    <property type="entry name" value="HflK"/>
</dbReference>
<name>A0A371X091_9HYPH</name>
<dbReference type="GO" id="GO:0006508">
    <property type="term" value="P:proteolysis"/>
    <property type="evidence" value="ECO:0007669"/>
    <property type="project" value="UniProtKB-KW"/>
</dbReference>
<feature type="coiled-coil region" evidence="7">
    <location>
        <begin position="252"/>
        <end position="279"/>
    </location>
</feature>
<evidence type="ECO:0000313" key="10">
    <source>
        <dbReference type="EMBL" id="RFC62615.1"/>
    </source>
</evidence>
<dbReference type="PANTHER" id="PTHR43327:SF2">
    <property type="entry name" value="MODULATOR OF FTSH PROTEASE HFLK"/>
    <property type="match status" value="1"/>
</dbReference>
<evidence type="ECO:0000256" key="1">
    <source>
        <dbReference type="ARBA" id="ARBA00004167"/>
    </source>
</evidence>
<comment type="subunit">
    <text evidence="6">HflC and HflK may interact to form a multimeric complex.</text>
</comment>
<comment type="subcellular location">
    <subcellularLocation>
        <location evidence="1">Membrane</location>
        <topology evidence="1">Single-pass membrane protein</topology>
    </subcellularLocation>
</comment>
<evidence type="ECO:0000256" key="4">
    <source>
        <dbReference type="ARBA" id="ARBA00022989"/>
    </source>
</evidence>
<evidence type="ECO:0000256" key="3">
    <source>
        <dbReference type="ARBA" id="ARBA00022692"/>
    </source>
</evidence>